<gene>
    <name evidence="3" type="ORF">GRI97_00865</name>
</gene>
<evidence type="ECO:0000313" key="3">
    <source>
        <dbReference type="EMBL" id="MXO97538.1"/>
    </source>
</evidence>
<keyword evidence="4" id="KW-1185">Reference proteome</keyword>
<dbReference type="Proteomes" id="UP000469430">
    <property type="component" value="Unassembled WGS sequence"/>
</dbReference>
<evidence type="ECO:0000313" key="4">
    <source>
        <dbReference type="Proteomes" id="UP000469430"/>
    </source>
</evidence>
<dbReference type="SUPFAM" id="SSF101898">
    <property type="entry name" value="NHL repeat"/>
    <property type="match status" value="1"/>
</dbReference>
<dbReference type="RefSeq" id="WP_377018528.1">
    <property type="nucleotide sequence ID" value="NZ_JBHSCP010000001.1"/>
</dbReference>
<comment type="caution">
    <text evidence="3">The sequence shown here is derived from an EMBL/GenBank/DDBJ whole genome shotgun (WGS) entry which is preliminary data.</text>
</comment>
<dbReference type="Pfam" id="PF13449">
    <property type="entry name" value="Phytase-like"/>
    <property type="match status" value="1"/>
</dbReference>
<accession>A0A6I4TSF9</accession>
<dbReference type="AlphaFoldDB" id="A0A6I4TSF9"/>
<organism evidence="3 4">
    <name type="scientific">Croceibacterium xixiisoli</name>
    <dbReference type="NCBI Taxonomy" id="1476466"/>
    <lineage>
        <taxon>Bacteria</taxon>
        <taxon>Pseudomonadati</taxon>
        <taxon>Pseudomonadota</taxon>
        <taxon>Alphaproteobacteria</taxon>
        <taxon>Sphingomonadales</taxon>
        <taxon>Erythrobacteraceae</taxon>
        <taxon>Croceibacterium</taxon>
    </lineage>
</organism>
<feature type="transmembrane region" description="Helical" evidence="1">
    <location>
        <begin position="12"/>
        <end position="30"/>
    </location>
</feature>
<dbReference type="InterPro" id="IPR027372">
    <property type="entry name" value="Phytase-like_dom"/>
</dbReference>
<keyword evidence="1" id="KW-0812">Transmembrane</keyword>
<feature type="domain" description="Phytase-like" evidence="2">
    <location>
        <begin position="76"/>
        <end position="321"/>
    </location>
</feature>
<dbReference type="EMBL" id="WTYJ01000001">
    <property type="protein sequence ID" value="MXO97538.1"/>
    <property type="molecule type" value="Genomic_DNA"/>
</dbReference>
<sequence>MPRTSPSSRRRWRLPAIVILAAMLAPGTWWRSPLPAPDNRQILSVQAIPASADAFAAACAPVVLEKAWHLTSPNDHFGGYSGLVRLDGDRFLAGSDRGDMLIFDSPDPPGHISPAPPRLGPFNPDAGSIKRNSDLEALTRDPKTGQIWAGYEFTNSIVRYNAQLQLEKDIAPKAMRFWPQNSGPESVTRLNDGRFIVLAERHYDGSKGHTPALLFPGDPVEGARPIEFRFPTPDGMAPVDAATLPDGRVVILLRGFRFGLPPRFHTRLVVGDPKTIRAGKAWQLQDIAALRDETLFDNYEGITIEPAQDGTVFLWIISDDNTASFQRTLLLKARWNPTQTCPS</sequence>
<keyword evidence="1" id="KW-1133">Transmembrane helix</keyword>
<proteinExistence type="predicted"/>
<name>A0A6I4TSF9_9SPHN</name>
<evidence type="ECO:0000259" key="2">
    <source>
        <dbReference type="Pfam" id="PF13449"/>
    </source>
</evidence>
<evidence type="ECO:0000256" key="1">
    <source>
        <dbReference type="SAM" id="Phobius"/>
    </source>
</evidence>
<protein>
    <submittedName>
        <fullName evidence="3">Esterase-like activity of phytase family protein</fullName>
    </submittedName>
</protein>
<keyword evidence="1" id="KW-0472">Membrane</keyword>
<reference evidence="3 4" key="1">
    <citation type="submission" date="2019-12" db="EMBL/GenBank/DDBJ databases">
        <title>Genomic-based taxomic classification of the family Erythrobacteraceae.</title>
        <authorList>
            <person name="Xu L."/>
        </authorList>
    </citation>
    <scope>NUCLEOTIDE SEQUENCE [LARGE SCALE GENOMIC DNA]</scope>
    <source>
        <strain evidence="3 4">S36</strain>
    </source>
</reference>